<dbReference type="Proteomes" id="UP000606974">
    <property type="component" value="Unassembled WGS sequence"/>
</dbReference>
<evidence type="ECO:0000313" key="1">
    <source>
        <dbReference type="EMBL" id="KAF7502489.1"/>
    </source>
</evidence>
<dbReference type="AlphaFoldDB" id="A0A8H7A7P2"/>
<reference evidence="1" key="1">
    <citation type="submission" date="2020-02" db="EMBL/GenBank/DDBJ databases">
        <authorList>
            <person name="Palmer J.M."/>
        </authorList>
    </citation>
    <scope>NUCLEOTIDE SEQUENCE</scope>
    <source>
        <strain evidence="1">EPUS1.4</strain>
        <tissue evidence="1">Thallus</tissue>
    </source>
</reference>
<dbReference type="OrthoDB" id="3200163at2759"/>
<proteinExistence type="predicted"/>
<organism evidence="1 2">
    <name type="scientific">Endocarpon pusillum</name>
    <dbReference type="NCBI Taxonomy" id="364733"/>
    <lineage>
        <taxon>Eukaryota</taxon>
        <taxon>Fungi</taxon>
        <taxon>Dikarya</taxon>
        <taxon>Ascomycota</taxon>
        <taxon>Pezizomycotina</taxon>
        <taxon>Eurotiomycetes</taxon>
        <taxon>Chaetothyriomycetidae</taxon>
        <taxon>Verrucariales</taxon>
        <taxon>Verrucariaceae</taxon>
        <taxon>Endocarpon</taxon>
    </lineage>
</organism>
<keyword evidence="2" id="KW-1185">Reference proteome</keyword>
<comment type="caution">
    <text evidence="1">The sequence shown here is derived from an EMBL/GenBank/DDBJ whole genome shotgun (WGS) entry which is preliminary data.</text>
</comment>
<evidence type="ECO:0000313" key="2">
    <source>
        <dbReference type="Proteomes" id="UP000606974"/>
    </source>
</evidence>
<gene>
    <name evidence="1" type="ORF">GJ744_005666</name>
</gene>
<protein>
    <submittedName>
        <fullName evidence="1">Uncharacterized protein</fullName>
    </submittedName>
</protein>
<sequence>MASPPADASRVQRLVKALKTLEKKGEIQTAVELIHKDIDFPMLHQTSRQVGIGDRILKQLAQLKLTHDQSLVAQRGHYLASASAHDRSNLVLFDVYNHRVLFDQHQEPDEAKVFGLCLGSAP</sequence>
<name>A0A8H7A7P2_9EURO</name>
<dbReference type="EMBL" id="JAACFV010000246">
    <property type="protein sequence ID" value="KAF7502489.1"/>
    <property type="molecule type" value="Genomic_DNA"/>
</dbReference>
<accession>A0A8H7A7P2</accession>